<evidence type="ECO:0000313" key="2">
    <source>
        <dbReference type="EMBL" id="RZB43768.1"/>
    </source>
</evidence>
<keyword evidence="3" id="KW-1185">Reference proteome</keyword>
<reference evidence="2 3" key="1">
    <citation type="submission" date="2018-09" db="EMBL/GenBank/DDBJ databases">
        <title>A high-quality reference genome of wild soybean provides a powerful tool to mine soybean genomes.</title>
        <authorList>
            <person name="Xie M."/>
            <person name="Chung C.Y.L."/>
            <person name="Li M.-W."/>
            <person name="Wong F.-L."/>
            <person name="Chan T.-F."/>
            <person name="Lam H.-M."/>
        </authorList>
    </citation>
    <scope>NUCLEOTIDE SEQUENCE [LARGE SCALE GENOMIC DNA]</scope>
    <source>
        <strain evidence="3">cv. W05</strain>
        <tissue evidence="2">Hypocotyl of etiolated seedlings</tissue>
    </source>
</reference>
<comment type="caution">
    <text evidence="2">The sequence shown here is derived from an EMBL/GenBank/DDBJ whole genome shotgun (WGS) entry which is preliminary data.</text>
</comment>
<dbReference type="SMR" id="A0A445F4J9"/>
<feature type="chain" id="PRO_5019437876" description="Defensin-like protein 263" evidence="1">
    <location>
        <begin position="21"/>
        <end position="102"/>
    </location>
</feature>
<gene>
    <name evidence="2" type="ORF">D0Y65_054018</name>
</gene>
<accession>A0A445F4J9</accession>
<evidence type="ECO:0000313" key="3">
    <source>
        <dbReference type="Proteomes" id="UP000289340"/>
    </source>
</evidence>
<organism evidence="2 3">
    <name type="scientific">Glycine soja</name>
    <name type="common">Wild soybean</name>
    <dbReference type="NCBI Taxonomy" id="3848"/>
    <lineage>
        <taxon>Eukaryota</taxon>
        <taxon>Viridiplantae</taxon>
        <taxon>Streptophyta</taxon>
        <taxon>Embryophyta</taxon>
        <taxon>Tracheophyta</taxon>
        <taxon>Spermatophyta</taxon>
        <taxon>Magnoliopsida</taxon>
        <taxon>eudicotyledons</taxon>
        <taxon>Gunneridae</taxon>
        <taxon>Pentapetalae</taxon>
        <taxon>rosids</taxon>
        <taxon>fabids</taxon>
        <taxon>Fabales</taxon>
        <taxon>Fabaceae</taxon>
        <taxon>Papilionoideae</taxon>
        <taxon>50 kb inversion clade</taxon>
        <taxon>NPAAA clade</taxon>
        <taxon>indigoferoid/millettioid clade</taxon>
        <taxon>Phaseoleae</taxon>
        <taxon>Glycine</taxon>
        <taxon>Glycine subgen. Soja</taxon>
    </lineage>
</organism>
<feature type="signal peptide" evidence="1">
    <location>
        <begin position="1"/>
        <end position="20"/>
    </location>
</feature>
<proteinExistence type="predicted"/>
<dbReference type="AlphaFoldDB" id="A0A445F4J9"/>
<evidence type="ECO:0008006" key="4">
    <source>
        <dbReference type="Google" id="ProtNLM"/>
    </source>
</evidence>
<dbReference type="EMBL" id="QZWG01000020">
    <property type="protein sequence ID" value="RZB43768.1"/>
    <property type="molecule type" value="Genomic_DNA"/>
</dbReference>
<protein>
    <recommendedName>
        <fullName evidence="4">Defensin-like protein 263</fullName>
    </recommendedName>
</protein>
<keyword evidence="1" id="KW-0732">Signal</keyword>
<name>A0A445F4J9_GLYSO</name>
<evidence type="ECO:0000256" key="1">
    <source>
        <dbReference type="SAM" id="SignalP"/>
    </source>
</evidence>
<dbReference type="Proteomes" id="UP000289340">
    <property type="component" value="Chromosome 20"/>
</dbReference>
<sequence length="102" mass="11231">MTLVKIAFAVIFSAIIVCNALDFTRIPRMTTPGECHESDECNLVLPNCKGRAICDNGICMCVENKSSSKQECQTNTDCESHCLPPCDIPYCDIKNAVCKCFC</sequence>